<sequence>MGDESVRLGWNQLNRASGDLDKAAQDLARELKGIKAELAAFGEPWGGDEIGMLIGVTHQAVSEFAFDQLDGILGDLTAHSEAANHVARTARDNEEGGEQLFSQVGNDVEAV</sequence>
<dbReference type="Gene3D" id="1.10.287.1060">
    <property type="entry name" value="ESAT-6-like"/>
    <property type="match status" value="1"/>
</dbReference>
<gene>
    <name evidence="1" type="ORF">SAMN04489717_5199</name>
</gene>
<organism evidence="1 2">
    <name type="scientific">Actinopolymorpha singaporensis</name>
    <dbReference type="NCBI Taxonomy" id="117157"/>
    <lineage>
        <taxon>Bacteria</taxon>
        <taxon>Bacillati</taxon>
        <taxon>Actinomycetota</taxon>
        <taxon>Actinomycetes</taxon>
        <taxon>Propionibacteriales</taxon>
        <taxon>Actinopolymorphaceae</taxon>
        <taxon>Actinopolymorpha</taxon>
    </lineage>
</organism>
<dbReference type="EMBL" id="LT629732">
    <property type="protein sequence ID" value="SDT14290.1"/>
    <property type="molecule type" value="Genomic_DNA"/>
</dbReference>
<reference evidence="1 2" key="1">
    <citation type="submission" date="2016-10" db="EMBL/GenBank/DDBJ databases">
        <authorList>
            <person name="de Groot N.N."/>
        </authorList>
    </citation>
    <scope>NUCLEOTIDE SEQUENCE [LARGE SCALE GENOMIC DNA]</scope>
    <source>
        <strain evidence="1 2">DSM 22024</strain>
    </source>
</reference>
<keyword evidence="2" id="KW-1185">Reference proteome</keyword>
<evidence type="ECO:0008006" key="3">
    <source>
        <dbReference type="Google" id="ProtNLM"/>
    </source>
</evidence>
<evidence type="ECO:0000313" key="1">
    <source>
        <dbReference type="EMBL" id="SDT14290.1"/>
    </source>
</evidence>
<dbReference type="OrthoDB" id="3627085at2"/>
<dbReference type="Proteomes" id="UP000198983">
    <property type="component" value="Chromosome I"/>
</dbReference>
<evidence type="ECO:0000313" key="2">
    <source>
        <dbReference type="Proteomes" id="UP000198983"/>
    </source>
</evidence>
<name>A0A1H1XYG2_9ACTN</name>
<accession>A0A1H1XYG2</accession>
<proteinExistence type="predicted"/>
<dbReference type="STRING" id="117157.SAMN04489717_5199"/>
<protein>
    <recommendedName>
        <fullName evidence="3">Proteins of 100 residues with WXG</fullName>
    </recommendedName>
</protein>
<dbReference type="AlphaFoldDB" id="A0A1H1XYG2"/>
<dbReference type="RefSeq" id="WP_092656145.1">
    <property type="nucleotide sequence ID" value="NZ_LT629732.1"/>
</dbReference>